<proteinExistence type="inferred from homology"/>
<comment type="subcellular location">
    <subcellularLocation>
        <location evidence="1">Bacterial flagellum</location>
    </subcellularLocation>
    <subcellularLocation>
        <location evidence="2">Secreted</location>
    </subcellularLocation>
</comment>
<dbReference type="PANTHER" id="PTHR42792:SF1">
    <property type="entry name" value="FLAGELLAR HOOK-ASSOCIATED PROTEIN 3"/>
    <property type="match status" value="1"/>
</dbReference>
<reference evidence="8 9" key="1">
    <citation type="submission" date="2023-06" db="EMBL/GenBank/DDBJ databases">
        <authorList>
            <person name="Ham H."/>
            <person name="Park D.S."/>
        </authorList>
    </citation>
    <scope>NUCLEOTIDE SEQUENCE [LARGE SCALE GENOMIC DNA]</scope>
    <source>
        <strain evidence="8 9">KACC 17005</strain>
    </source>
</reference>
<evidence type="ECO:0000256" key="5">
    <source>
        <dbReference type="SAM" id="Coils"/>
    </source>
</evidence>
<keyword evidence="8" id="KW-0282">Flagellum</keyword>
<evidence type="ECO:0000259" key="7">
    <source>
        <dbReference type="Pfam" id="PF00700"/>
    </source>
</evidence>
<dbReference type="PANTHER" id="PTHR42792">
    <property type="entry name" value="FLAGELLIN"/>
    <property type="match status" value="1"/>
</dbReference>
<feature type="coiled-coil region" evidence="5">
    <location>
        <begin position="10"/>
        <end position="83"/>
    </location>
</feature>
<evidence type="ECO:0000256" key="3">
    <source>
        <dbReference type="ARBA" id="ARBA00005709"/>
    </source>
</evidence>
<sequence>MSTFYRTASANQYENALRNLSQRQTALSNLQENLTSGKRVVRASDDPVAAAQAERAITRISRVQSEQRALENARNTVTQAESTLGQAVDIVQELRQLIVSAGGGSLKPQDRKTIMNQVQGLREQLSDMVNRKDTNGLPLLGALGSALAPFLGPQSGSPDYSFAGLPGQASGSATSLPLSLDGESAFMFQPKRDGVYTASVSDIPTGRALTTDGVKAVNTALVTGDDYQIVFSGVGPGATPGTTTATYTITNTTTGVASAPVTVPDFPADKPVSIAVTGIPGVTFNITGTPVKQNDGTYSFSPANGDTISLKPSASIFSSIDQAVRDIGGASNSNAAAQAVGQALNNIDIGLERIHNMRGYAGELLNRADRITGDQGKRADQLEADRSRAEDLDMIKGISDFQNNQTGYQAALQSYAQVQKLSLFNYIG</sequence>
<feature type="domain" description="Flagellin C-terminal" evidence="7">
    <location>
        <begin position="345"/>
        <end position="427"/>
    </location>
</feature>
<evidence type="ECO:0000256" key="4">
    <source>
        <dbReference type="ARBA" id="ARBA00023143"/>
    </source>
</evidence>
<feature type="domain" description="Flagellin N-terminal" evidence="6">
    <location>
        <begin position="13"/>
        <end position="140"/>
    </location>
</feature>
<dbReference type="NCBIfam" id="TIGR02550">
    <property type="entry name" value="flagell_flgL"/>
    <property type="match status" value="1"/>
</dbReference>
<dbReference type="RefSeq" id="WP_011797442.1">
    <property type="nucleotide sequence ID" value="NZ_CP023687.1"/>
</dbReference>
<organism evidence="8 9">
    <name type="scientific">Paracidovorax citrulli</name>
    <name type="common">Acidovorax citrulli</name>
    <dbReference type="NCBI Taxonomy" id="80869"/>
    <lineage>
        <taxon>Bacteria</taxon>
        <taxon>Pseudomonadati</taxon>
        <taxon>Pseudomonadota</taxon>
        <taxon>Betaproteobacteria</taxon>
        <taxon>Burkholderiales</taxon>
        <taxon>Comamonadaceae</taxon>
        <taxon>Paracidovorax</taxon>
    </lineage>
</organism>
<gene>
    <name evidence="8" type="primary">flgL</name>
    <name evidence="8" type="ORF">QRO08_02055</name>
</gene>
<keyword evidence="8" id="KW-0966">Cell projection</keyword>
<evidence type="ECO:0000259" key="6">
    <source>
        <dbReference type="Pfam" id="PF00669"/>
    </source>
</evidence>
<keyword evidence="9" id="KW-1185">Reference proteome</keyword>
<dbReference type="SUPFAM" id="SSF64518">
    <property type="entry name" value="Phase 1 flagellin"/>
    <property type="match status" value="1"/>
</dbReference>
<comment type="similarity">
    <text evidence="3">Belongs to the bacterial flagellin family.</text>
</comment>
<dbReference type="InterPro" id="IPR001492">
    <property type="entry name" value="Flagellin"/>
</dbReference>
<dbReference type="InterPro" id="IPR001029">
    <property type="entry name" value="Flagellin_N"/>
</dbReference>
<name>A0ABY9AR13_PARCI</name>
<dbReference type="Pfam" id="PF00669">
    <property type="entry name" value="Flagellin_N"/>
    <property type="match status" value="1"/>
</dbReference>
<keyword evidence="8" id="KW-0969">Cilium</keyword>
<dbReference type="Proteomes" id="UP001242732">
    <property type="component" value="Chromosome"/>
</dbReference>
<evidence type="ECO:0000256" key="1">
    <source>
        <dbReference type="ARBA" id="ARBA00004365"/>
    </source>
</evidence>
<dbReference type="GeneID" id="79789410"/>
<protein>
    <submittedName>
        <fullName evidence="8">Flagellar hook-associated protein FlgL</fullName>
    </submittedName>
</protein>
<evidence type="ECO:0000256" key="2">
    <source>
        <dbReference type="ARBA" id="ARBA00004613"/>
    </source>
</evidence>
<dbReference type="InterPro" id="IPR013384">
    <property type="entry name" value="Flagell_FlgL"/>
</dbReference>
<dbReference type="InterPro" id="IPR046358">
    <property type="entry name" value="Flagellin_C"/>
</dbReference>
<keyword evidence="5" id="KW-0175">Coiled coil</keyword>
<accession>A0ABY9AR13</accession>
<dbReference type="EMBL" id="CP127363">
    <property type="protein sequence ID" value="WIY49375.1"/>
    <property type="molecule type" value="Genomic_DNA"/>
</dbReference>
<dbReference type="Pfam" id="PF00700">
    <property type="entry name" value="Flagellin_C"/>
    <property type="match status" value="1"/>
</dbReference>
<dbReference type="Gene3D" id="1.20.1330.10">
    <property type="entry name" value="f41 fragment of flagellin, N-terminal domain"/>
    <property type="match status" value="2"/>
</dbReference>
<evidence type="ECO:0000313" key="8">
    <source>
        <dbReference type="EMBL" id="WIY49375.1"/>
    </source>
</evidence>
<keyword evidence="4" id="KW-0975">Bacterial flagellum</keyword>
<evidence type="ECO:0000313" key="9">
    <source>
        <dbReference type="Proteomes" id="UP001242732"/>
    </source>
</evidence>